<gene>
    <name evidence="3" type="ORF">FPZ43_15550</name>
</gene>
<dbReference type="EMBL" id="VOEJ01000008">
    <property type="protein sequence ID" value="TWR25702.1"/>
    <property type="molecule type" value="Genomic_DNA"/>
</dbReference>
<keyword evidence="2" id="KW-0472">Membrane</keyword>
<dbReference type="OrthoDB" id="9770517at2"/>
<dbReference type="Pfam" id="PF02321">
    <property type="entry name" value="OEP"/>
    <property type="match status" value="2"/>
</dbReference>
<dbReference type="SUPFAM" id="SSF56954">
    <property type="entry name" value="Outer membrane efflux proteins (OEP)"/>
    <property type="match status" value="1"/>
</dbReference>
<evidence type="ECO:0000256" key="1">
    <source>
        <dbReference type="ARBA" id="ARBA00007613"/>
    </source>
</evidence>
<dbReference type="GO" id="GO:0005886">
    <property type="term" value="C:plasma membrane"/>
    <property type="evidence" value="ECO:0007669"/>
    <property type="project" value="UniProtKB-SubCell"/>
</dbReference>
<keyword evidence="2" id="KW-0449">Lipoprotein</keyword>
<dbReference type="GO" id="GO:0015562">
    <property type="term" value="F:efflux transmembrane transporter activity"/>
    <property type="evidence" value="ECO:0007669"/>
    <property type="project" value="InterPro"/>
</dbReference>
<keyword evidence="2" id="KW-0564">Palmitate</keyword>
<protein>
    <submittedName>
        <fullName evidence="3">Efflux transporter outer membrane subunit</fullName>
    </submittedName>
</protein>
<comment type="similarity">
    <text evidence="1 2">Belongs to the outer membrane factor (OMF) (TC 1.B.17) family.</text>
</comment>
<dbReference type="Proteomes" id="UP000320042">
    <property type="component" value="Unassembled WGS sequence"/>
</dbReference>
<evidence type="ECO:0000256" key="2">
    <source>
        <dbReference type="RuleBase" id="RU362097"/>
    </source>
</evidence>
<keyword evidence="2" id="KW-0812">Transmembrane</keyword>
<comment type="caution">
    <text evidence="3">The sequence shown here is derived from an EMBL/GenBank/DDBJ whole genome shotgun (WGS) entry which is preliminary data.</text>
</comment>
<evidence type="ECO:0000313" key="4">
    <source>
        <dbReference type="Proteomes" id="UP000320042"/>
    </source>
</evidence>
<organism evidence="3 4">
    <name type="scientific">Mucilaginibacter pallidiroseus</name>
    <dbReference type="NCBI Taxonomy" id="2599295"/>
    <lineage>
        <taxon>Bacteria</taxon>
        <taxon>Pseudomonadati</taxon>
        <taxon>Bacteroidota</taxon>
        <taxon>Sphingobacteriia</taxon>
        <taxon>Sphingobacteriales</taxon>
        <taxon>Sphingobacteriaceae</taxon>
        <taxon>Mucilaginibacter</taxon>
    </lineage>
</organism>
<keyword evidence="4" id="KW-1185">Reference proteome</keyword>
<dbReference type="NCBIfam" id="TIGR01845">
    <property type="entry name" value="outer_NodT"/>
    <property type="match status" value="1"/>
</dbReference>
<reference evidence="3 4" key="1">
    <citation type="submission" date="2019-07" db="EMBL/GenBank/DDBJ databases">
        <authorList>
            <person name="Kim J."/>
        </authorList>
    </citation>
    <scope>NUCLEOTIDE SEQUENCE [LARGE SCALE GENOMIC DNA]</scope>
    <source>
        <strain evidence="4">dk17</strain>
    </source>
</reference>
<accession>A0A563U305</accession>
<dbReference type="PANTHER" id="PTHR30203">
    <property type="entry name" value="OUTER MEMBRANE CATION EFFLUX PROTEIN"/>
    <property type="match status" value="1"/>
</dbReference>
<dbReference type="Gene3D" id="2.20.200.10">
    <property type="entry name" value="Outer membrane efflux proteins (OEP)"/>
    <property type="match status" value="1"/>
</dbReference>
<comment type="subcellular location">
    <subcellularLocation>
        <location evidence="2">Cell membrane</location>
        <topology evidence="2">Lipid-anchor</topology>
    </subcellularLocation>
</comment>
<dbReference type="InterPro" id="IPR010131">
    <property type="entry name" value="MdtP/NodT-like"/>
</dbReference>
<proteinExistence type="inferred from homology"/>
<dbReference type="RefSeq" id="WP_146382859.1">
    <property type="nucleotide sequence ID" value="NZ_VOEJ01000008.1"/>
</dbReference>
<keyword evidence="2" id="KW-1134">Transmembrane beta strand</keyword>
<name>A0A563U305_9SPHI</name>
<dbReference type="PROSITE" id="PS51257">
    <property type="entry name" value="PROKAR_LIPOPROTEIN"/>
    <property type="match status" value="1"/>
</dbReference>
<dbReference type="PANTHER" id="PTHR30203:SF33">
    <property type="entry name" value="BLR4455 PROTEIN"/>
    <property type="match status" value="1"/>
</dbReference>
<dbReference type="InterPro" id="IPR003423">
    <property type="entry name" value="OMP_efflux"/>
</dbReference>
<evidence type="ECO:0000313" key="3">
    <source>
        <dbReference type="EMBL" id="TWR25702.1"/>
    </source>
</evidence>
<sequence>MITQYKKQTLAVLATALLFASCVTKKYQQPGLAVQGKLYRDTTVTDSTTIAALPYSQLFSDTVLRSLINEGIKQNLDLKTAVQRINEAQATLGESNAAFFPSLSVAPQVTRVKQSRAALNFPAEFVGAFPLSTTTYQIGLNMSWEADIWGKLSSAKRAALASLLQSDAARRAVQTQLIANIANNYYNLLALDQQLRITEQTLKNRIADVETMKALKESAVVTGAAVVQSEANRYAAEVTIPDLKRSIRETENALSILLARSPGSINRSTLEAQMPYSDLKTGVPSQLLKNRPDVQQAEFAFRASFENTNLARTYFYPSLTLTAQGGVSSLHIKNLFDHSIFYNIVGGLTQPIFNKGQNKARLRIAKAQQEEAYYAFQQSLLTAGGEVSNALYAYQTAIEKQGSRVNQLKALQKSVEFTKELLRYSSATNYTDVLTSEQALLAAQLSSVNDKLQELQSIVNLYRALGGGWQ</sequence>
<dbReference type="Gene3D" id="1.20.1600.10">
    <property type="entry name" value="Outer membrane efflux proteins (OEP)"/>
    <property type="match status" value="1"/>
</dbReference>
<dbReference type="AlphaFoldDB" id="A0A563U305"/>